<dbReference type="AlphaFoldDB" id="A0A1H3RSL6"/>
<dbReference type="InterPro" id="IPR006015">
    <property type="entry name" value="Universal_stress_UspA"/>
</dbReference>
<feature type="domain" description="UspA" evidence="2">
    <location>
        <begin position="5"/>
        <end position="139"/>
    </location>
</feature>
<dbReference type="PANTHER" id="PTHR46268:SF6">
    <property type="entry name" value="UNIVERSAL STRESS PROTEIN UP12"/>
    <property type="match status" value="1"/>
</dbReference>
<gene>
    <name evidence="3" type="ORF">SAMN05216215_105737</name>
</gene>
<dbReference type="Proteomes" id="UP000199529">
    <property type="component" value="Unassembled WGS sequence"/>
</dbReference>
<dbReference type="STRING" id="418495.SAMN05216215_105737"/>
<dbReference type="EMBL" id="FNOK01000057">
    <property type="protein sequence ID" value="SDZ28643.1"/>
    <property type="molecule type" value="Genomic_DNA"/>
</dbReference>
<sequence>MDGGPVVVGVDGSAVARNAARWAAREAVRRRVGLRIVYADAAAQSGPAEGYRLREHRLRDEVARWLAASTDAAREQEPEVPIDAAAVPGTAEKVLIAESEQAGLLVVGDRGFGGFTGLLAGAVAVKAAAHARCSVAVVPDTGEPLTFPVTGPVVAGVDDARSSEQVLAHAFALAASRAVPVHVVHAWEVVGIDLRWLRARLPEEEVSENEQRFVAEAVAGWGERFPDVEVRRFVSHGSPTGELLAHAAEAQLVVVGARGRGGVAGAHLGSTSHKLIHHSPCPVLVVRDHPR</sequence>
<evidence type="ECO:0000259" key="2">
    <source>
        <dbReference type="Pfam" id="PF00582"/>
    </source>
</evidence>
<proteinExistence type="inferred from homology"/>
<evidence type="ECO:0000313" key="4">
    <source>
        <dbReference type="Proteomes" id="UP000199529"/>
    </source>
</evidence>
<comment type="similarity">
    <text evidence="1">Belongs to the universal stress protein A family.</text>
</comment>
<dbReference type="RefSeq" id="WP_093275768.1">
    <property type="nucleotide sequence ID" value="NZ_FNOK01000057.1"/>
</dbReference>
<accession>A0A1H3RSL6</accession>
<dbReference type="InterPro" id="IPR006016">
    <property type="entry name" value="UspA"/>
</dbReference>
<organism evidence="3 4">
    <name type="scientific">Saccharopolyspora shandongensis</name>
    <dbReference type="NCBI Taxonomy" id="418495"/>
    <lineage>
        <taxon>Bacteria</taxon>
        <taxon>Bacillati</taxon>
        <taxon>Actinomycetota</taxon>
        <taxon>Actinomycetes</taxon>
        <taxon>Pseudonocardiales</taxon>
        <taxon>Pseudonocardiaceae</taxon>
        <taxon>Saccharopolyspora</taxon>
    </lineage>
</organism>
<dbReference type="OrthoDB" id="3404132at2"/>
<protein>
    <submittedName>
        <fullName evidence="3">Nucleotide-binding universal stress protein, UspA family</fullName>
    </submittedName>
</protein>
<dbReference type="Pfam" id="PF00582">
    <property type="entry name" value="Usp"/>
    <property type="match status" value="2"/>
</dbReference>
<evidence type="ECO:0000256" key="1">
    <source>
        <dbReference type="ARBA" id="ARBA00008791"/>
    </source>
</evidence>
<dbReference type="PANTHER" id="PTHR46268">
    <property type="entry name" value="STRESS RESPONSE PROTEIN NHAX"/>
    <property type="match status" value="1"/>
</dbReference>
<dbReference type="SUPFAM" id="SSF52402">
    <property type="entry name" value="Adenine nucleotide alpha hydrolases-like"/>
    <property type="match status" value="2"/>
</dbReference>
<keyword evidence="4" id="KW-1185">Reference proteome</keyword>
<evidence type="ECO:0000313" key="3">
    <source>
        <dbReference type="EMBL" id="SDZ28643.1"/>
    </source>
</evidence>
<dbReference type="PRINTS" id="PR01438">
    <property type="entry name" value="UNVRSLSTRESS"/>
</dbReference>
<dbReference type="Gene3D" id="3.40.50.620">
    <property type="entry name" value="HUPs"/>
    <property type="match status" value="2"/>
</dbReference>
<name>A0A1H3RSL6_9PSEU</name>
<feature type="domain" description="UspA" evidence="2">
    <location>
        <begin position="152"/>
        <end position="287"/>
    </location>
</feature>
<reference evidence="4" key="1">
    <citation type="submission" date="2016-10" db="EMBL/GenBank/DDBJ databases">
        <authorList>
            <person name="Varghese N."/>
            <person name="Submissions S."/>
        </authorList>
    </citation>
    <scope>NUCLEOTIDE SEQUENCE [LARGE SCALE GENOMIC DNA]</scope>
    <source>
        <strain evidence="4">CGMCC 4.3530</strain>
    </source>
</reference>
<dbReference type="InterPro" id="IPR014729">
    <property type="entry name" value="Rossmann-like_a/b/a_fold"/>
</dbReference>